<gene>
    <name evidence="3" type="ORF">QLQ12_20690</name>
</gene>
<evidence type="ECO:0000313" key="3">
    <source>
        <dbReference type="EMBL" id="MDI6101035.1"/>
    </source>
</evidence>
<dbReference type="InterPro" id="IPR013320">
    <property type="entry name" value="ConA-like_dom_sf"/>
</dbReference>
<feature type="chain" id="PRO_5046548428" evidence="1">
    <location>
        <begin position="27"/>
        <end position="235"/>
    </location>
</feature>
<evidence type="ECO:0000259" key="2">
    <source>
        <dbReference type="PROSITE" id="PS50025"/>
    </source>
</evidence>
<keyword evidence="4" id="KW-1185">Reference proteome</keyword>
<feature type="signal peptide" evidence="1">
    <location>
        <begin position="1"/>
        <end position="26"/>
    </location>
</feature>
<dbReference type="Proteomes" id="UP001241758">
    <property type="component" value="Unassembled WGS sequence"/>
</dbReference>
<feature type="domain" description="Laminin G" evidence="2">
    <location>
        <begin position="84"/>
        <end position="235"/>
    </location>
</feature>
<protein>
    <submittedName>
        <fullName evidence="3">Laminin G domain-containing protein</fullName>
    </submittedName>
</protein>
<accession>A0ABT6WMV5</accession>
<dbReference type="CDD" id="cd00110">
    <property type="entry name" value="LamG"/>
    <property type="match status" value="1"/>
</dbReference>
<keyword evidence="1" id="KW-0732">Signal</keyword>
<dbReference type="PROSITE" id="PS50025">
    <property type="entry name" value="LAM_G_DOMAIN"/>
    <property type="match status" value="1"/>
</dbReference>
<sequence>MGHRRALAAIALLTCLLTGAAVPAHAASAHVMAVWAMNETAGSTWMTDAGGRGHHGQIGREVGTGLATGYESGYRFERLEPDTPPARPGHVVSVADHSDLDPGERDFAVTMRLRTTHKFGNIIQKGQATVTGGSWKVQIPNGRATCTYRGSKGTIELIAPYKINDGVWHVVRCVRLRQGVFLSIDGRQAAVREGWTGTIDNQWPVSIGGKLDCDQVEVGCDYYAGDLDWVTVEAA</sequence>
<evidence type="ECO:0000256" key="1">
    <source>
        <dbReference type="SAM" id="SignalP"/>
    </source>
</evidence>
<name>A0ABT6WMV5_9ACTN</name>
<dbReference type="InterPro" id="IPR001791">
    <property type="entry name" value="Laminin_G"/>
</dbReference>
<dbReference type="Pfam" id="PF02210">
    <property type="entry name" value="Laminin_G_2"/>
    <property type="match status" value="1"/>
</dbReference>
<proteinExistence type="predicted"/>
<dbReference type="SUPFAM" id="SSF49899">
    <property type="entry name" value="Concanavalin A-like lectins/glucanases"/>
    <property type="match status" value="1"/>
</dbReference>
<dbReference type="Gene3D" id="2.60.120.200">
    <property type="match status" value="1"/>
</dbReference>
<dbReference type="EMBL" id="JASCTH010000013">
    <property type="protein sequence ID" value="MDI6101035.1"/>
    <property type="molecule type" value="Genomic_DNA"/>
</dbReference>
<reference evidence="3 4" key="1">
    <citation type="submission" date="2023-05" db="EMBL/GenBank/DDBJ databases">
        <title>Actinoplanes sp. NEAU-A12 genome sequencing.</title>
        <authorList>
            <person name="Wang Z.-S."/>
        </authorList>
    </citation>
    <scope>NUCLEOTIDE SEQUENCE [LARGE SCALE GENOMIC DNA]</scope>
    <source>
        <strain evidence="3 4">NEAU-A12</strain>
    </source>
</reference>
<evidence type="ECO:0000313" key="4">
    <source>
        <dbReference type="Proteomes" id="UP001241758"/>
    </source>
</evidence>
<dbReference type="RefSeq" id="WP_282761869.1">
    <property type="nucleotide sequence ID" value="NZ_JASCTH010000013.1"/>
</dbReference>
<comment type="caution">
    <text evidence="3">The sequence shown here is derived from an EMBL/GenBank/DDBJ whole genome shotgun (WGS) entry which is preliminary data.</text>
</comment>
<organism evidence="3 4">
    <name type="scientific">Actinoplanes sandaracinus</name>
    <dbReference type="NCBI Taxonomy" id="3045177"/>
    <lineage>
        <taxon>Bacteria</taxon>
        <taxon>Bacillati</taxon>
        <taxon>Actinomycetota</taxon>
        <taxon>Actinomycetes</taxon>
        <taxon>Micromonosporales</taxon>
        <taxon>Micromonosporaceae</taxon>
        <taxon>Actinoplanes</taxon>
    </lineage>
</organism>